<feature type="domain" description="Methyltransferase type 11" evidence="2">
    <location>
        <begin position="70"/>
        <end position="167"/>
    </location>
</feature>
<gene>
    <name evidence="3" type="ORF">C7443_108117</name>
</gene>
<evidence type="ECO:0000259" key="2">
    <source>
        <dbReference type="Pfam" id="PF08241"/>
    </source>
</evidence>
<dbReference type="SUPFAM" id="SSF53335">
    <property type="entry name" value="S-adenosyl-L-methionine-dependent methyltransferases"/>
    <property type="match status" value="1"/>
</dbReference>
<dbReference type="GO" id="GO:0008757">
    <property type="term" value="F:S-adenosylmethionine-dependent methyltransferase activity"/>
    <property type="evidence" value="ECO:0007669"/>
    <property type="project" value="InterPro"/>
</dbReference>
<keyword evidence="3" id="KW-0489">Methyltransferase</keyword>
<dbReference type="RefSeq" id="WP_170123627.1">
    <property type="nucleotide sequence ID" value="NZ_QGTJ01000008.1"/>
</dbReference>
<evidence type="ECO:0000313" key="4">
    <source>
        <dbReference type="Proteomes" id="UP000246569"/>
    </source>
</evidence>
<protein>
    <submittedName>
        <fullName evidence="3">Ubiquinone/menaquinone biosynthesis C-methylase UbiE</fullName>
    </submittedName>
</protein>
<dbReference type="EMBL" id="QGTJ01000008">
    <property type="protein sequence ID" value="PWV60188.1"/>
    <property type="molecule type" value="Genomic_DNA"/>
</dbReference>
<dbReference type="AlphaFoldDB" id="A0A317MTI5"/>
<dbReference type="PANTHER" id="PTHR44068">
    <property type="entry name" value="ZGC:194242"/>
    <property type="match status" value="1"/>
</dbReference>
<dbReference type="Pfam" id="PF08241">
    <property type="entry name" value="Methyltransf_11"/>
    <property type="match status" value="1"/>
</dbReference>
<dbReference type="Gene3D" id="3.40.50.150">
    <property type="entry name" value="Vaccinia Virus protein VP39"/>
    <property type="match status" value="1"/>
</dbReference>
<dbReference type="GO" id="GO:0032259">
    <property type="term" value="P:methylation"/>
    <property type="evidence" value="ECO:0007669"/>
    <property type="project" value="UniProtKB-KW"/>
</dbReference>
<reference evidence="3 4" key="1">
    <citation type="submission" date="2018-05" db="EMBL/GenBank/DDBJ databases">
        <title>Genomic Encyclopedia of Type Strains, Phase IV (KMG-IV): sequencing the most valuable type-strain genomes for metagenomic binning, comparative biology and taxonomic classification.</title>
        <authorList>
            <person name="Goeker M."/>
        </authorList>
    </citation>
    <scope>NUCLEOTIDE SEQUENCE [LARGE SCALE GENOMIC DNA]</scope>
    <source>
        <strain evidence="3 4">DSM 23606</strain>
    </source>
</reference>
<dbReference type="InterPro" id="IPR013216">
    <property type="entry name" value="Methyltransf_11"/>
</dbReference>
<comment type="caution">
    <text evidence="3">The sequence shown here is derived from an EMBL/GenBank/DDBJ whole genome shotgun (WGS) entry which is preliminary data.</text>
</comment>
<proteinExistence type="predicted"/>
<accession>A0A317MTI5</accession>
<dbReference type="PANTHER" id="PTHR44068:SF11">
    <property type="entry name" value="GERANYL DIPHOSPHATE 2-C-METHYLTRANSFERASE"/>
    <property type="match status" value="1"/>
</dbReference>
<dbReference type="InterPro" id="IPR029063">
    <property type="entry name" value="SAM-dependent_MTases_sf"/>
</dbReference>
<sequence>MGNAAEHAAITAHWSRRDPAAWIMARLAAEQVQTPQWRDVARFDQIHAGGLQAVRELAELCAISRDWQVVDLGGGLGGAARALSGTYGCALTCVDLTPTLIDAGERLTTLVGLQRYVRHLEADATATGLADAAYDLVWVQHLALHLPEPLALWREAARLLKPGGLLAVHEWVLGSGEPYYPAPWAPADGSLSHLGSQAELEARLTAAGFIDIRLQDVSATAAEGYARQLKALARQPQADNPVLPAEELGLVIANAERSLREGRARCLMGTARRA</sequence>
<keyword evidence="3" id="KW-0830">Ubiquinone</keyword>
<dbReference type="InterPro" id="IPR050447">
    <property type="entry name" value="Erg6_SMT_methyltransf"/>
</dbReference>
<keyword evidence="1" id="KW-0808">Transferase</keyword>
<keyword evidence="4" id="KW-1185">Reference proteome</keyword>
<evidence type="ECO:0000256" key="1">
    <source>
        <dbReference type="ARBA" id="ARBA00022679"/>
    </source>
</evidence>
<dbReference type="Proteomes" id="UP000246569">
    <property type="component" value="Unassembled WGS sequence"/>
</dbReference>
<evidence type="ECO:0000313" key="3">
    <source>
        <dbReference type="EMBL" id="PWV60188.1"/>
    </source>
</evidence>
<organism evidence="3 4">
    <name type="scientific">Plasticicumulans acidivorans</name>
    <dbReference type="NCBI Taxonomy" id="886464"/>
    <lineage>
        <taxon>Bacteria</taxon>
        <taxon>Pseudomonadati</taxon>
        <taxon>Pseudomonadota</taxon>
        <taxon>Gammaproteobacteria</taxon>
        <taxon>Candidatus Competibacteraceae</taxon>
        <taxon>Plasticicumulans</taxon>
    </lineage>
</organism>
<name>A0A317MTI5_9GAMM</name>